<proteinExistence type="predicted"/>
<evidence type="ECO:0000313" key="2">
    <source>
        <dbReference type="Proteomes" id="UP000032408"/>
    </source>
</evidence>
<dbReference type="KEGG" id="nin:NADRNF5_1158"/>
<name>A0A0D5C2B5_9ARCH</name>
<dbReference type="AlphaFoldDB" id="A0A0D5C2B5"/>
<dbReference type="Proteomes" id="UP000032408">
    <property type="component" value="Chromosome"/>
</dbReference>
<dbReference type="HOGENOM" id="CLU_176723_0_0_2"/>
<sequence length="68" mass="7906">MLIIKCKGVKINHKYDACEFLHAGNWGDSELIEHQKFHKSLENSDYDWLGFDTSQPFGKFSGRDGKRM</sequence>
<protein>
    <submittedName>
        <fullName evidence="1">Uncharacterized protein</fullName>
    </submittedName>
</protein>
<reference evidence="2" key="1">
    <citation type="submission" date="2015-03" db="EMBL/GenBank/DDBJ databases">
        <title>Characterization of two novel Thaumarchaeota isolated from the Northern Adriatic Sea.</title>
        <authorList>
            <person name="Bayer B."/>
            <person name="Vojvoda J."/>
            <person name="Offre P."/>
            <person name="Srivastava A."/>
            <person name="Elisabeth N."/>
            <person name="Garcia J.A.L."/>
            <person name="Schleper C."/>
            <person name="Herndl G.J."/>
        </authorList>
    </citation>
    <scope>NUCLEOTIDE SEQUENCE [LARGE SCALE GENOMIC DNA]</scope>
    <source>
        <strain evidence="2">NF5</strain>
    </source>
</reference>
<dbReference type="GeneID" id="24820357"/>
<evidence type="ECO:0000313" key="1">
    <source>
        <dbReference type="EMBL" id="AJW70846.1"/>
    </source>
</evidence>
<gene>
    <name evidence="1" type="ORF">NADRNF5_1158</name>
</gene>
<accession>A0A0D5C2B5</accession>
<dbReference type="EMBL" id="CP011070">
    <property type="protein sequence ID" value="AJW70846.1"/>
    <property type="molecule type" value="Genomic_DNA"/>
</dbReference>
<organism evidence="1 2">
    <name type="scientific">Nitrosopumilus adriaticus</name>
    <dbReference type="NCBI Taxonomy" id="1580092"/>
    <lineage>
        <taxon>Archaea</taxon>
        <taxon>Nitrososphaerota</taxon>
        <taxon>Nitrososphaeria</taxon>
        <taxon>Nitrosopumilales</taxon>
        <taxon>Nitrosopumilaceae</taxon>
        <taxon>Nitrosopumilus</taxon>
    </lineage>
</organism>
<dbReference type="RefSeq" id="WP_237089206.1">
    <property type="nucleotide sequence ID" value="NZ_CP011070.1"/>
</dbReference>
<keyword evidence="2" id="KW-1185">Reference proteome</keyword>
<reference evidence="1 2" key="2">
    <citation type="journal article" date="2016" name="ISME J.">
        <title>Physiological and genomic characterization of two novel marine thaumarchaeal strains indicates niche differentiation.</title>
        <authorList>
            <person name="Bayer B."/>
            <person name="Vojvoda J."/>
            <person name="Offre P."/>
            <person name="Alves R.J."/>
            <person name="Elisabeth N.H."/>
            <person name="Garcia J.A."/>
            <person name="Volland J.M."/>
            <person name="Srivastava A."/>
            <person name="Schleper C."/>
            <person name="Herndl G.J."/>
        </authorList>
    </citation>
    <scope>NUCLEOTIDE SEQUENCE [LARGE SCALE GENOMIC DNA]</scope>
    <source>
        <strain evidence="1 2">NF5</strain>
    </source>
</reference>